<feature type="compositionally biased region" description="Polar residues" evidence="3">
    <location>
        <begin position="398"/>
        <end position="408"/>
    </location>
</feature>
<evidence type="ECO:0000256" key="2">
    <source>
        <dbReference type="SAM" id="Coils"/>
    </source>
</evidence>
<feature type="region of interest" description="Disordered" evidence="3">
    <location>
        <begin position="615"/>
        <end position="648"/>
    </location>
</feature>
<accession>A0AAW1KC09</accession>
<feature type="compositionally biased region" description="Polar residues" evidence="3">
    <location>
        <begin position="804"/>
        <end position="817"/>
    </location>
</feature>
<dbReference type="InterPro" id="IPR042277">
    <property type="entry name" value="IST1-like"/>
</dbReference>
<feature type="compositionally biased region" description="Basic and acidic residues" evidence="3">
    <location>
        <begin position="219"/>
        <end position="233"/>
    </location>
</feature>
<feature type="compositionally biased region" description="Basic and acidic residues" evidence="3">
    <location>
        <begin position="371"/>
        <end position="380"/>
    </location>
</feature>
<sequence length="976" mass="108545">MLHRNFKSAKCKTALNLAKARVKIMKNKKDVQMRQLRREIAQLLQNGQDQTARIRVEHVIREQNTLAAYEMVEIYCELIVARLPIIESQKNCPLDLKEAISSLIFAAPRCGDITELQDVRKHFTAKYGKDFATAAVELRPACGVSRTLVEKLSVNAPDGPTKIKNLKGIAEEHNIQWEPNWFKDEDTVSSSDPPRKQYTENNSKIQMEPLNVQIADDPEEKHSHGSEKKEKTSQRHPHNNVNVIPPSPISHPNIRPSENEEMLFSQSSGTAENVISADRQQWNMEFKDATAAAQAAAESAERASMAARAAAELSIRDSYKHVQENPTKSPYNHTSPSMKAHQGSTNQQGGISEGHDGRRSNNEYSQSEVQYDTRQHEFRGSESTSLHGKADSPKQSRDSIFSPSTSKADYNRSDSSIIREYETEHAENPFYGQTVEPQSQPSNFDSHSSDFGDEYGAFSNLEHQKDDIHPDRRFGAFSQEIFEEENWDAKTRYVAKLNSIKDESAVFKESEEKDFGLDSGTGVFVGMDQRPSGLDINEKVSHKVANAVFDESGSDDDEECILDSTVKSNYDFSSGKSSPEHALLHKTNRHFEPDLSESFRSSPIYSKLIEPLPITFDDYDGSSPRSEKELETENTNPEVGTHNYRNPDWDSHATIGFIRSSKGSDDTFGSDKPMEENQNSFVGSVDEANESESPRPFSLPVESKDCSKINNETDSSSKGGMELNFGSLPGGRRNRTSWRPPYTKAGLANVSSPTSEAAINDGFGEREDSFPSYKFQGSPGRVDSEHGSTYYNAPRNYEPEIPHTRSNTAEPSDTGSIHENVPKTRAKDPTGYFEFDDGTKEEVPIPVMSKNVQAAGISRRTKGSKTRSGSSRLSSGQNNTTGTGQFSPMSYAAKAFSEETETENSSELGRNNDAPYVLRSETAPVSVEKPATSTSAEIPEAPSTENSGKKPSHVHPKLPDFETFTAHLQSLRTNRQ</sequence>
<dbReference type="EMBL" id="JBDFQZ010000006">
    <property type="protein sequence ID" value="KAK9715780.1"/>
    <property type="molecule type" value="Genomic_DNA"/>
</dbReference>
<feature type="region of interest" description="Disordered" evidence="3">
    <location>
        <begin position="177"/>
        <end position="250"/>
    </location>
</feature>
<dbReference type="FunFam" id="1.20.1260.60:FF:000003">
    <property type="entry name" value="IST1-like protein isoform A"/>
    <property type="match status" value="1"/>
</dbReference>
<organism evidence="4 5">
    <name type="scientific">Saponaria officinalis</name>
    <name type="common">Common soapwort</name>
    <name type="synonym">Lychnis saponaria</name>
    <dbReference type="NCBI Taxonomy" id="3572"/>
    <lineage>
        <taxon>Eukaryota</taxon>
        <taxon>Viridiplantae</taxon>
        <taxon>Streptophyta</taxon>
        <taxon>Embryophyta</taxon>
        <taxon>Tracheophyta</taxon>
        <taxon>Spermatophyta</taxon>
        <taxon>Magnoliopsida</taxon>
        <taxon>eudicotyledons</taxon>
        <taxon>Gunneridae</taxon>
        <taxon>Pentapetalae</taxon>
        <taxon>Caryophyllales</taxon>
        <taxon>Caryophyllaceae</taxon>
        <taxon>Caryophylleae</taxon>
        <taxon>Saponaria</taxon>
    </lineage>
</organism>
<name>A0AAW1KC09_SAPOF</name>
<dbReference type="Pfam" id="PF03398">
    <property type="entry name" value="Ist1"/>
    <property type="match status" value="1"/>
</dbReference>
<protein>
    <recommendedName>
        <fullName evidence="6">IST1-like protein</fullName>
    </recommendedName>
</protein>
<feature type="region of interest" description="Disordered" evidence="3">
    <location>
        <begin position="432"/>
        <end position="456"/>
    </location>
</feature>
<feature type="compositionally biased region" description="Low complexity" evidence="3">
    <location>
        <begin position="866"/>
        <end position="876"/>
    </location>
</feature>
<comment type="similarity">
    <text evidence="1">Belongs to the IST1 family.</text>
</comment>
<feature type="compositionally biased region" description="Polar residues" evidence="3">
    <location>
        <begin position="877"/>
        <end position="888"/>
    </location>
</feature>
<dbReference type="PANTHER" id="PTHR12161:SF13">
    <property type="entry name" value="REGULATOR OF VPS4 ACTIVITY IN THE MVB PATHWAY PROTEIN"/>
    <property type="match status" value="1"/>
</dbReference>
<feature type="compositionally biased region" description="Basic and acidic residues" evidence="3">
    <location>
        <begin position="388"/>
        <end position="397"/>
    </location>
</feature>
<dbReference type="InterPro" id="IPR005061">
    <property type="entry name" value="Ist1"/>
</dbReference>
<evidence type="ECO:0000256" key="3">
    <source>
        <dbReference type="SAM" id="MobiDB-lite"/>
    </source>
</evidence>
<proteinExistence type="inferred from homology"/>
<feature type="region of interest" description="Disordered" evidence="3">
    <location>
        <begin position="660"/>
        <end position="976"/>
    </location>
</feature>
<comment type="caution">
    <text evidence="4">The sequence shown here is derived from an EMBL/GenBank/DDBJ whole genome shotgun (WGS) entry which is preliminary data.</text>
</comment>
<evidence type="ECO:0000256" key="1">
    <source>
        <dbReference type="ARBA" id="ARBA00005536"/>
    </source>
</evidence>
<reference evidence="4" key="1">
    <citation type="submission" date="2024-03" db="EMBL/GenBank/DDBJ databases">
        <title>WGS assembly of Saponaria officinalis var. Norfolk2.</title>
        <authorList>
            <person name="Jenkins J."/>
            <person name="Shu S."/>
            <person name="Grimwood J."/>
            <person name="Barry K."/>
            <person name="Goodstein D."/>
            <person name="Schmutz J."/>
            <person name="Leebens-Mack J."/>
            <person name="Osbourn A."/>
        </authorList>
    </citation>
    <scope>NUCLEOTIDE SEQUENCE [LARGE SCALE GENOMIC DNA]</scope>
    <source>
        <strain evidence="4">JIC</strain>
    </source>
</reference>
<gene>
    <name evidence="4" type="ORF">RND81_06G188800</name>
</gene>
<feature type="compositionally biased region" description="Basic and acidic residues" evidence="3">
    <location>
        <begin position="177"/>
        <end position="186"/>
    </location>
</feature>
<feature type="compositionally biased region" description="Polar residues" evidence="3">
    <location>
        <begin position="966"/>
        <end position="976"/>
    </location>
</feature>
<evidence type="ECO:0000313" key="4">
    <source>
        <dbReference type="EMBL" id="KAK9715780.1"/>
    </source>
</evidence>
<keyword evidence="2" id="KW-0175">Coiled coil</keyword>
<dbReference type="GO" id="GO:0015031">
    <property type="term" value="P:protein transport"/>
    <property type="evidence" value="ECO:0007669"/>
    <property type="project" value="InterPro"/>
</dbReference>
<feature type="compositionally biased region" description="Polar residues" evidence="3">
    <location>
        <begin position="435"/>
        <end position="446"/>
    </location>
</feature>
<feature type="compositionally biased region" description="Polar residues" evidence="3">
    <location>
        <begin position="708"/>
        <end position="718"/>
    </location>
</feature>
<feature type="coiled-coil region" evidence="2">
    <location>
        <begin position="26"/>
        <end position="53"/>
    </location>
</feature>
<evidence type="ECO:0000313" key="5">
    <source>
        <dbReference type="Proteomes" id="UP001443914"/>
    </source>
</evidence>
<dbReference type="Gene3D" id="1.20.1260.60">
    <property type="entry name" value="Vacuolar protein sorting-associated protein Ist1"/>
    <property type="match status" value="1"/>
</dbReference>
<feature type="compositionally biased region" description="Polar residues" evidence="3">
    <location>
        <begin position="324"/>
        <end position="350"/>
    </location>
</feature>
<dbReference type="Proteomes" id="UP001443914">
    <property type="component" value="Unassembled WGS sequence"/>
</dbReference>
<evidence type="ECO:0008006" key="6">
    <source>
        <dbReference type="Google" id="ProtNLM"/>
    </source>
</evidence>
<dbReference type="AlphaFoldDB" id="A0AAW1KC09"/>
<keyword evidence="5" id="KW-1185">Reference proteome</keyword>
<dbReference type="PANTHER" id="PTHR12161">
    <property type="entry name" value="IST1 FAMILY MEMBER"/>
    <property type="match status" value="1"/>
</dbReference>
<feature type="region of interest" description="Disordered" evidence="3">
    <location>
        <begin position="323"/>
        <end position="414"/>
    </location>
</feature>